<organism evidence="3 4">
    <name type="scientific">Trifolium medium</name>
    <dbReference type="NCBI Taxonomy" id="97028"/>
    <lineage>
        <taxon>Eukaryota</taxon>
        <taxon>Viridiplantae</taxon>
        <taxon>Streptophyta</taxon>
        <taxon>Embryophyta</taxon>
        <taxon>Tracheophyta</taxon>
        <taxon>Spermatophyta</taxon>
        <taxon>Magnoliopsida</taxon>
        <taxon>eudicotyledons</taxon>
        <taxon>Gunneridae</taxon>
        <taxon>Pentapetalae</taxon>
        <taxon>rosids</taxon>
        <taxon>fabids</taxon>
        <taxon>Fabales</taxon>
        <taxon>Fabaceae</taxon>
        <taxon>Papilionoideae</taxon>
        <taxon>50 kb inversion clade</taxon>
        <taxon>NPAAA clade</taxon>
        <taxon>Hologalegina</taxon>
        <taxon>IRL clade</taxon>
        <taxon>Trifolieae</taxon>
        <taxon>Trifolium</taxon>
    </lineage>
</organism>
<evidence type="ECO:0000256" key="2">
    <source>
        <dbReference type="SAM" id="SignalP"/>
    </source>
</evidence>
<feature type="region of interest" description="Disordered" evidence="1">
    <location>
        <begin position="90"/>
        <end position="119"/>
    </location>
</feature>
<dbReference type="AlphaFoldDB" id="A0A392QXG4"/>
<reference evidence="3 4" key="1">
    <citation type="journal article" date="2018" name="Front. Plant Sci.">
        <title>Red Clover (Trifolium pratense) and Zigzag Clover (T. medium) - A Picture of Genomic Similarities and Differences.</title>
        <authorList>
            <person name="Dluhosova J."/>
            <person name="Istvanek J."/>
            <person name="Nedelnik J."/>
            <person name="Repkova J."/>
        </authorList>
    </citation>
    <scope>NUCLEOTIDE SEQUENCE [LARGE SCALE GENOMIC DNA]</scope>
    <source>
        <strain evidence="4">cv. 10/8</strain>
        <tissue evidence="3">Leaf</tissue>
    </source>
</reference>
<keyword evidence="2" id="KW-0732">Signal</keyword>
<keyword evidence="4" id="KW-1185">Reference proteome</keyword>
<comment type="caution">
    <text evidence="3">The sequence shown here is derived from an EMBL/GenBank/DDBJ whole genome shotgun (WGS) entry which is preliminary data.</text>
</comment>
<accession>A0A392QXG4</accession>
<sequence length="119" mass="12269">MKGSAPELHLAATLLVSLLILLSLSSISSARPLNDFSHLPATTSNLALPSDRTVMPMPEKEEHVLGVLEIRGGGGKGAYYGPLIFNMPPKGKVTPSGPSKGTNNLNSGRASPKNGGGPL</sequence>
<evidence type="ECO:0000313" key="3">
    <source>
        <dbReference type="EMBL" id="MCI29041.1"/>
    </source>
</evidence>
<feature type="signal peptide" evidence="2">
    <location>
        <begin position="1"/>
        <end position="30"/>
    </location>
</feature>
<feature type="chain" id="PRO_5017277143" evidence="2">
    <location>
        <begin position="31"/>
        <end position="119"/>
    </location>
</feature>
<name>A0A392QXG4_9FABA</name>
<evidence type="ECO:0000313" key="4">
    <source>
        <dbReference type="Proteomes" id="UP000265520"/>
    </source>
</evidence>
<dbReference type="Proteomes" id="UP000265520">
    <property type="component" value="Unassembled WGS sequence"/>
</dbReference>
<dbReference type="EMBL" id="LXQA010169841">
    <property type="protein sequence ID" value="MCI29041.1"/>
    <property type="molecule type" value="Genomic_DNA"/>
</dbReference>
<protein>
    <submittedName>
        <fullName evidence="3">Uncharacterized protein</fullName>
    </submittedName>
</protein>
<evidence type="ECO:0000256" key="1">
    <source>
        <dbReference type="SAM" id="MobiDB-lite"/>
    </source>
</evidence>
<proteinExistence type="predicted"/>
<feature type="compositionally biased region" description="Polar residues" evidence="1">
    <location>
        <begin position="96"/>
        <end position="109"/>
    </location>
</feature>